<sequence>MGRHTSSTRASGGAVAVTTLLLALQLLLPAPASSQAALVVRAFPFIKKYGRIAIKEVVTAGGPALIKHALSGSTNDDGGGGHADQLGAAAADNAGVIVYDVSIGSAQQNFSGVVDLFSNFVWVQCPEAPPAFSAVPCASQTCITTLNVTDASNCSGDCDYEYGDADYGTNTTGYLAQETFTVGAARAIAGTVVFGCSSASELPPDGDTGVIGFSKGPFSILSQLGISRFSYFLTPDDSNTSESTSVVLLGDQAVAQTKHSHSTPFQRSSAYPELYYVKLTEIQVDGESLTGIPAGAFDLTADGSSGGVVLSTTYPITYLQEDAYNALRNALLSKITPAEPMNNSGTDDGIFDLCYSMQAVAGLTFPKITLVFAGEDSPALELTTVNYFYKDTETGLQCLTMLPTGAEGPSVLGSMMQAGANMIYDVGGGHLIFEKGTAAAMVPSKVSFLVIAASLLLAWVCLF</sequence>
<proteinExistence type="predicted"/>
<accession>A0ACD5ZMW2</accession>
<protein>
    <submittedName>
        <fullName evidence="1">Uncharacterized protein</fullName>
    </submittedName>
</protein>
<reference evidence="1" key="2">
    <citation type="submission" date="2025-09" db="UniProtKB">
        <authorList>
            <consortium name="EnsemblPlants"/>
        </authorList>
    </citation>
    <scope>IDENTIFICATION</scope>
</reference>
<evidence type="ECO:0000313" key="2">
    <source>
        <dbReference type="Proteomes" id="UP001732700"/>
    </source>
</evidence>
<organism evidence="1 2">
    <name type="scientific">Avena sativa</name>
    <name type="common">Oat</name>
    <dbReference type="NCBI Taxonomy" id="4498"/>
    <lineage>
        <taxon>Eukaryota</taxon>
        <taxon>Viridiplantae</taxon>
        <taxon>Streptophyta</taxon>
        <taxon>Embryophyta</taxon>
        <taxon>Tracheophyta</taxon>
        <taxon>Spermatophyta</taxon>
        <taxon>Magnoliopsida</taxon>
        <taxon>Liliopsida</taxon>
        <taxon>Poales</taxon>
        <taxon>Poaceae</taxon>
        <taxon>BOP clade</taxon>
        <taxon>Pooideae</taxon>
        <taxon>Poodae</taxon>
        <taxon>Poeae</taxon>
        <taxon>Poeae Chloroplast Group 1 (Aveneae type)</taxon>
        <taxon>Aveninae</taxon>
        <taxon>Avena</taxon>
    </lineage>
</organism>
<dbReference type="EnsemblPlants" id="AVESA.00010b.r2.7AG1197680.1">
    <property type="protein sequence ID" value="AVESA.00010b.r2.7AG1197680.1.CDS"/>
    <property type="gene ID" value="AVESA.00010b.r2.7AG1197680"/>
</dbReference>
<name>A0ACD5ZMW2_AVESA</name>
<keyword evidence="2" id="KW-1185">Reference proteome</keyword>
<dbReference type="Proteomes" id="UP001732700">
    <property type="component" value="Chromosome 7A"/>
</dbReference>
<evidence type="ECO:0000313" key="1">
    <source>
        <dbReference type="EnsemblPlants" id="AVESA.00010b.r2.7AG1197680.1.CDS"/>
    </source>
</evidence>
<reference evidence="1" key="1">
    <citation type="submission" date="2021-05" db="EMBL/GenBank/DDBJ databases">
        <authorList>
            <person name="Scholz U."/>
            <person name="Mascher M."/>
            <person name="Fiebig A."/>
        </authorList>
    </citation>
    <scope>NUCLEOTIDE SEQUENCE [LARGE SCALE GENOMIC DNA]</scope>
</reference>